<accession>X1NXT8</accession>
<proteinExistence type="predicted"/>
<feature type="non-terminal residue" evidence="1">
    <location>
        <position position="1"/>
    </location>
</feature>
<dbReference type="EMBL" id="BARV01016131">
    <property type="protein sequence ID" value="GAI23459.1"/>
    <property type="molecule type" value="Genomic_DNA"/>
</dbReference>
<name>X1NXT8_9ZZZZ</name>
<reference evidence="1" key="1">
    <citation type="journal article" date="2014" name="Front. Microbiol.">
        <title>High frequency of phylogenetically diverse reductive dehalogenase-homologous genes in deep subseafloor sedimentary metagenomes.</title>
        <authorList>
            <person name="Kawai M."/>
            <person name="Futagami T."/>
            <person name="Toyoda A."/>
            <person name="Takaki Y."/>
            <person name="Nishi S."/>
            <person name="Hori S."/>
            <person name="Arai W."/>
            <person name="Tsubouchi T."/>
            <person name="Morono Y."/>
            <person name="Uchiyama I."/>
            <person name="Ito T."/>
            <person name="Fujiyama A."/>
            <person name="Inagaki F."/>
            <person name="Takami H."/>
        </authorList>
    </citation>
    <scope>NUCLEOTIDE SEQUENCE</scope>
    <source>
        <strain evidence="1">Expedition CK06-06</strain>
    </source>
</reference>
<gene>
    <name evidence="1" type="ORF">S06H3_27759</name>
</gene>
<sequence>KLAIILTVHPLKEEQKQRRIASGEIGDWRLEIGDS</sequence>
<dbReference type="AlphaFoldDB" id="X1NXT8"/>
<organism evidence="1">
    <name type="scientific">marine sediment metagenome</name>
    <dbReference type="NCBI Taxonomy" id="412755"/>
    <lineage>
        <taxon>unclassified sequences</taxon>
        <taxon>metagenomes</taxon>
        <taxon>ecological metagenomes</taxon>
    </lineage>
</organism>
<protein>
    <submittedName>
        <fullName evidence="1">Uncharacterized protein</fullName>
    </submittedName>
</protein>
<evidence type="ECO:0000313" key="1">
    <source>
        <dbReference type="EMBL" id="GAI23459.1"/>
    </source>
</evidence>
<comment type="caution">
    <text evidence="1">The sequence shown here is derived from an EMBL/GenBank/DDBJ whole genome shotgun (WGS) entry which is preliminary data.</text>
</comment>